<dbReference type="EMBL" id="FMZW01000007">
    <property type="protein sequence ID" value="SDD07513.1"/>
    <property type="molecule type" value="Genomic_DNA"/>
</dbReference>
<feature type="region of interest" description="Disordered" evidence="1">
    <location>
        <begin position="78"/>
        <end position="98"/>
    </location>
</feature>
<name>A0A1G6RSW4_9BRAD</name>
<protein>
    <submittedName>
        <fullName evidence="2">Uncharacterized protein</fullName>
    </submittedName>
</protein>
<proteinExistence type="predicted"/>
<accession>A0A1G6RSW4</accession>
<reference evidence="2 3" key="1">
    <citation type="submission" date="2016-10" db="EMBL/GenBank/DDBJ databases">
        <authorList>
            <person name="de Groot N.N."/>
        </authorList>
    </citation>
    <scope>NUCLEOTIDE SEQUENCE [LARGE SCALE GENOMIC DNA]</scope>
    <source>
        <strain evidence="2 3">R5</strain>
    </source>
</reference>
<sequence length="98" mass="10582">MDLLFVHYLYGAVKAMLPDGEPRLQLGLLRHLAGRSLLPDAVNQALHFRSDSADSAFVRALQTAETIGARDAANICSGPKSGSLELIEPNVNPKSRAR</sequence>
<evidence type="ECO:0000256" key="1">
    <source>
        <dbReference type="SAM" id="MobiDB-lite"/>
    </source>
</evidence>
<evidence type="ECO:0000313" key="2">
    <source>
        <dbReference type="EMBL" id="SDD07513.1"/>
    </source>
</evidence>
<gene>
    <name evidence="2" type="ORF">SAMN05216337_1007109</name>
</gene>
<dbReference type="AlphaFoldDB" id="A0A1G6RSW4"/>
<dbReference type="Proteomes" id="UP000199245">
    <property type="component" value="Unassembled WGS sequence"/>
</dbReference>
<organism evidence="2 3">
    <name type="scientific">Bradyrhizobium brasilense</name>
    <dbReference type="NCBI Taxonomy" id="1419277"/>
    <lineage>
        <taxon>Bacteria</taxon>
        <taxon>Pseudomonadati</taxon>
        <taxon>Pseudomonadota</taxon>
        <taxon>Alphaproteobacteria</taxon>
        <taxon>Hyphomicrobiales</taxon>
        <taxon>Nitrobacteraceae</taxon>
        <taxon>Bradyrhizobium</taxon>
    </lineage>
</organism>
<evidence type="ECO:0000313" key="3">
    <source>
        <dbReference type="Proteomes" id="UP000199245"/>
    </source>
</evidence>